<sequence length="1038" mass="119964">MEATALSVGKAVLDGVVGYAKSFVSEEIALQLGVERDVIFIVDELEMMQSFLMIADEEHDKHKVLLTWVKQVRETAYNVEDNLMDYALHSEKKRIFCWWCIPCTLWERRNVAKEVKELRAKVEDVSNRHMRYRLIKASGSKLTTAAEEQANVATVAMLGINEATRTAMKLENSVVDLRQLITSEDKDRSVVAVWGASADLRTTAVQDVYDDPAVRANFGFRAWVKLEHPFDPKEFINSLVRQYYQNFPDVIGDTQKRTTGIGVLVKMENMSQSEMLDFFDTKVSDNSYLIVVDDVSTKEEWDCIENYFPDNKQGSRVIVSMQNAEIARLCTEKERQLSELKQSSYNQSVYLFHKKVMTSSNSRAPTSSLNTLPTDENGQRRTKFDEVFLGRTSEESEVTELVGQPDDKQGCKVISVWGMGGLGKTSLVQSVYRTSLPGGWKRAWATALRPFNPEQVIRKLAADLFSKSTEKKITKLEDLADKLTTFLQKEKCLVVLDDISSNREWDLVNNSLKDARRIIVTTREKSIAKHCSKEYKNMYNLKGLKDDIALELFKKKVFKDEAEETKLFPDMIEQARLILKKCDGLPLAITTIGGFLATKPKTATEWRKTYDRISTEMEINQELRTIKTVLIRSYDGLPYHLKSCFLYLSVFPEDYKIKRKQLIRRWGAIRHLAISKNWEREEDMYRRNQDLSHVRSLTVFGNWESFFISKKMRYLRVMDLSGTYGLEDHHLSHIGDLIHLKYLSLRRCEGIRHLPNSLGNLSNLQTLDIRDTKVWKLPPNITNLRKLRFFRADDKQTNRQLSTMLLKVKHGMSVHEEGRGLKAFSQLYELRKLGIDRINDRNSKEFWSAISSLNHLGSLSVNWLADRDERVLDYSLGGNLLPPRSIESLKLGSRVVRLKEWIHQLRNLSTLHLWCTELRQDAIQAVGKSPNLAILVMRDYSFMEEEFVFEQGSFPSLVLLELNYIHGTSFVKFDDETVSKLEVLRIVGWRDLKELSGLRYLTELKEIQLDLRRFSDKFKDNVQEQLVGHPNNVRVLRK</sequence>
<evidence type="ECO:0000313" key="10">
    <source>
        <dbReference type="EMBL" id="CAL5012126.1"/>
    </source>
</evidence>
<feature type="domain" description="Disease resistance R13L4/SHOC-2-like LRR" evidence="9">
    <location>
        <begin position="693"/>
        <end position="1024"/>
    </location>
</feature>
<evidence type="ECO:0000259" key="7">
    <source>
        <dbReference type="Pfam" id="PF00931"/>
    </source>
</evidence>
<keyword evidence="11" id="KW-1185">Reference proteome</keyword>
<dbReference type="InterPro" id="IPR055414">
    <property type="entry name" value="LRR_R13L4/SHOC2-like"/>
</dbReference>
<reference evidence="11" key="1">
    <citation type="submission" date="2024-06" db="EMBL/GenBank/DDBJ databases">
        <authorList>
            <person name="Ryan C."/>
        </authorList>
    </citation>
    <scope>NUCLEOTIDE SEQUENCE [LARGE SCALE GENOMIC DNA]</scope>
</reference>
<dbReference type="Pfam" id="PF00931">
    <property type="entry name" value="NB-ARC"/>
    <property type="match status" value="2"/>
</dbReference>
<evidence type="ECO:0000256" key="3">
    <source>
        <dbReference type="ARBA" id="ARBA00022737"/>
    </source>
</evidence>
<dbReference type="Gene3D" id="3.80.10.10">
    <property type="entry name" value="Ribonuclease Inhibitor"/>
    <property type="match status" value="1"/>
</dbReference>
<reference evidence="10 11" key="2">
    <citation type="submission" date="2024-10" db="EMBL/GenBank/DDBJ databases">
        <authorList>
            <person name="Ryan C."/>
        </authorList>
    </citation>
    <scope>NUCLEOTIDE SEQUENCE [LARGE SCALE GENOMIC DNA]</scope>
</reference>
<comment type="similarity">
    <text evidence="1">Belongs to the disease resistance NB-LRR family.</text>
</comment>
<dbReference type="Proteomes" id="UP001497457">
    <property type="component" value="Chromosome 28b"/>
</dbReference>
<evidence type="ECO:0000256" key="5">
    <source>
        <dbReference type="ARBA" id="ARBA00022821"/>
    </source>
</evidence>
<protein>
    <submittedName>
        <fullName evidence="10">Uncharacterized protein</fullName>
    </submittedName>
</protein>
<dbReference type="Gene3D" id="3.40.50.300">
    <property type="entry name" value="P-loop containing nucleotide triphosphate hydrolases"/>
    <property type="match status" value="2"/>
</dbReference>
<keyword evidence="4" id="KW-0547">Nucleotide-binding</keyword>
<organism evidence="10 11">
    <name type="scientific">Urochloa decumbens</name>
    <dbReference type="NCBI Taxonomy" id="240449"/>
    <lineage>
        <taxon>Eukaryota</taxon>
        <taxon>Viridiplantae</taxon>
        <taxon>Streptophyta</taxon>
        <taxon>Embryophyta</taxon>
        <taxon>Tracheophyta</taxon>
        <taxon>Spermatophyta</taxon>
        <taxon>Magnoliopsida</taxon>
        <taxon>Liliopsida</taxon>
        <taxon>Poales</taxon>
        <taxon>Poaceae</taxon>
        <taxon>PACMAD clade</taxon>
        <taxon>Panicoideae</taxon>
        <taxon>Panicodae</taxon>
        <taxon>Paniceae</taxon>
        <taxon>Melinidinae</taxon>
        <taxon>Urochloa</taxon>
    </lineage>
</organism>
<dbReference type="Gene3D" id="1.10.8.430">
    <property type="entry name" value="Helical domain of apoptotic protease-activating factors"/>
    <property type="match status" value="1"/>
</dbReference>
<dbReference type="InterPro" id="IPR027417">
    <property type="entry name" value="P-loop_NTPase"/>
</dbReference>
<feature type="domain" description="NB-ARC" evidence="7">
    <location>
        <begin position="397"/>
        <end position="562"/>
    </location>
</feature>
<dbReference type="CDD" id="cd14798">
    <property type="entry name" value="RX-CC_like"/>
    <property type="match status" value="1"/>
</dbReference>
<evidence type="ECO:0000259" key="8">
    <source>
        <dbReference type="Pfam" id="PF18052"/>
    </source>
</evidence>
<dbReference type="InterPro" id="IPR038005">
    <property type="entry name" value="RX-like_CC"/>
</dbReference>
<feature type="domain" description="Disease resistance N-terminal" evidence="8">
    <location>
        <begin position="16"/>
        <end position="100"/>
    </location>
</feature>
<dbReference type="Pfam" id="PF23598">
    <property type="entry name" value="LRR_14"/>
    <property type="match status" value="1"/>
</dbReference>
<dbReference type="AlphaFoldDB" id="A0ABC9C0P0"/>
<dbReference type="PRINTS" id="PR00364">
    <property type="entry name" value="DISEASERSIST"/>
</dbReference>
<dbReference type="Gene3D" id="1.20.5.4130">
    <property type="match status" value="1"/>
</dbReference>
<dbReference type="PANTHER" id="PTHR23155:SF1114">
    <property type="entry name" value="OS02G0475500 PROTEIN"/>
    <property type="match status" value="1"/>
</dbReference>
<dbReference type="InterPro" id="IPR032675">
    <property type="entry name" value="LRR_dom_sf"/>
</dbReference>
<dbReference type="SUPFAM" id="SSF52058">
    <property type="entry name" value="L domain-like"/>
    <property type="match status" value="1"/>
</dbReference>
<evidence type="ECO:0000256" key="6">
    <source>
        <dbReference type="ARBA" id="ARBA00023054"/>
    </source>
</evidence>
<proteinExistence type="inferred from homology"/>
<dbReference type="InterPro" id="IPR041118">
    <property type="entry name" value="Rx_N"/>
</dbReference>
<dbReference type="PANTHER" id="PTHR23155">
    <property type="entry name" value="DISEASE RESISTANCE PROTEIN RP"/>
    <property type="match status" value="1"/>
</dbReference>
<keyword evidence="3" id="KW-0677">Repeat</keyword>
<evidence type="ECO:0000313" key="11">
    <source>
        <dbReference type="Proteomes" id="UP001497457"/>
    </source>
</evidence>
<dbReference type="GO" id="GO:0000166">
    <property type="term" value="F:nucleotide binding"/>
    <property type="evidence" value="ECO:0007669"/>
    <property type="project" value="UniProtKB-KW"/>
</dbReference>
<keyword evidence="2" id="KW-0433">Leucine-rich repeat</keyword>
<evidence type="ECO:0000256" key="4">
    <source>
        <dbReference type="ARBA" id="ARBA00022741"/>
    </source>
</evidence>
<dbReference type="GO" id="GO:0051707">
    <property type="term" value="P:response to other organism"/>
    <property type="evidence" value="ECO:0007669"/>
    <property type="project" value="UniProtKB-ARBA"/>
</dbReference>
<evidence type="ECO:0000256" key="2">
    <source>
        <dbReference type="ARBA" id="ARBA00022614"/>
    </source>
</evidence>
<dbReference type="GO" id="GO:0006952">
    <property type="term" value="P:defense response"/>
    <property type="evidence" value="ECO:0007669"/>
    <property type="project" value="UniProtKB-KW"/>
</dbReference>
<dbReference type="SUPFAM" id="SSF52540">
    <property type="entry name" value="P-loop containing nucleoside triphosphate hydrolases"/>
    <property type="match status" value="2"/>
</dbReference>
<dbReference type="InterPro" id="IPR002182">
    <property type="entry name" value="NB-ARC"/>
</dbReference>
<keyword evidence="6" id="KW-0175">Coiled coil</keyword>
<evidence type="ECO:0000256" key="1">
    <source>
        <dbReference type="ARBA" id="ARBA00008894"/>
    </source>
</evidence>
<keyword evidence="5" id="KW-0611">Plant defense</keyword>
<gene>
    <name evidence="10" type="ORF">URODEC1_LOCUS70746</name>
</gene>
<dbReference type="Pfam" id="PF18052">
    <property type="entry name" value="Rx_N"/>
    <property type="match status" value="1"/>
</dbReference>
<name>A0ABC9C0P0_9POAL</name>
<dbReference type="InterPro" id="IPR042197">
    <property type="entry name" value="Apaf_helical"/>
</dbReference>
<accession>A0ABC9C0P0</accession>
<dbReference type="InterPro" id="IPR044974">
    <property type="entry name" value="Disease_R_plants"/>
</dbReference>
<feature type="domain" description="NB-ARC" evidence="7">
    <location>
        <begin position="184"/>
        <end position="359"/>
    </location>
</feature>
<evidence type="ECO:0000259" key="9">
    <source>
        <dbReference type="Pfam" id="PF23598"/>
    </source>
</evidence>
<dbReference type="EMBL" id="OZ075138">
    <property type="protein sequence ID" value="CAL5012126.1"/>
    <property type="molecule type" value="Genomic_DNA"/>
</dbReference>